<proteinExistence type="predicted"/>
<feature type="region of interest" description="Disordered" evidence="1">
    <location>
        <begin position="52"/>
        <end position="73"/>
    </location>
</feature>
<name>A0AAV4NYU6_CAEEX</name>
<organism evidence="2 3">
    <name type="scientific">Caerostris extrusa</name>
    <name type="common">Bark spider</name>
    <name type="synonym">Caerostris bankana</name>
    <dbReference type="NCBI Taxonomy" id="172846"/>
    <lineage>
        <taxon>Eukaryota</taxon>
        <taxon>Metazoa</taxon>
        <taxon>Ecdysozoa</taxon>
        <taxon>Arthropoda</taxon>
        <taxon>Chelicerata</taxon>
        <taxon>Arachnida</taxon>
        <taxon>Araneae</taxon>
        <taxon>Araneomorphae</taxon>
        <taxon>Entelegynae</taxon>
        <taxon>Araneoidea</taxon>
        <taxon>Araneidae</taxon>
        <taxon>Caerostris</taxon>
    </lineage>
</organism>
<sequence length="87" mass="9626">MILARQCTIGQSQANPHTIDIKLKKILLLESKEGTADGSIQTTSFPAWLHKYEAEAPTPPSDSSTPEMQSDEVIKYHRETLTGDQSL</sequence>
<keyword evidence="3" id="KW-1185">Reference proteome</keyword>
<reference evidence="2 3" key="1">
    <citation type="submission" date="2021-06" db="EMBL/GenBank/DDBJ databases">
        <title>Caerostris extrusa draft genome.</title>
        <authorList>
            <person name="Kono N."/>
            <person name="Arakawa K."/>
        </authorList>
    </citation>
    <scope>NUCLEOTIDE SEQUENCE [LARGE SCALE GENOMIC DNA]</scope>
</reference>
<gene>
    <name evidence="2" type="ORF">CEXT_392121</name>
</gene>
<dbReference type="Proteomes" id="UP001054945">
    <property type="component" value="Unassembled WGS sequence"/>
</dbReference>
<accession>A0AAV4NYU6</accession>
<comment type="caution">
    <text evidence="2">The sequence shown here is derived from an EMBL/GenBank/DDBJ whole genome shotgun (WGS) entry which is preliminary data.</text>
</comment>
<evidence type="ECO:0000313" key="3">
    <source>
        <dbReference type="Proteomes" id="UP001054945"/>
    </source>
</evidence>
<protein>
    <submittedName>
        <fullName evidence="2">Uncharacterized protein</fullName>
    </submittedName>
</protein>
<evidence type="ECO:0000313" key="2">
    <source>
        <dbReference type="EMBL" id="GIX89979.1"/>
    </source>
</evidence>
<dbReference type="EMBL" id="BPLR01021467">
    <property type="protein sequence ID" value="GIX89979.1"/>
    <property type="molecule type" value="Genomic_DNA"/>
</dbReference>
<evidence type="ECO:0000256" key="1">
    <source>
        <dbReference type="SAM" id="MobiDB-lite"/>
    </source>
</evidence>
<dbReference type="AlphaFoldDB" id="A0AAV4NYU6"/>